<comment type="similarity">
    <text evidence="1">Belongs to the ABC-2 integral membrane protein family.</text>
</comment>
<reference evidence="5" key="1">
    <citation type="journal article" date="2020" name="Mol. Plant Microbe">
        <title>Rhizobial microsymbionts of the narrowly endemic Oxytropis species growing in Kamchatka are characterized by significant genetic diversity and possess a set of genes that are associated with T3SS and T6SS secretion systems and can affect the development of symbiosis.</title>
        <authorList>
            <person name="Safronova V."/>
            <person name="Guro P."/>
            <person name="Sazanova A."/>
            <person name="Kuznetsova I."/>
            <person name="Belimov A."/>
            <person name="Yakubov V."/>
            <person name="Chirak E."/>
            <person name="Afonin A."/>
            <person name="Gogolev Y."/>
            <person name="Andronov E."/>
            <person name="Tikhonovich I."/>
        </authorList>
    </citation>
    <scope>NUCLEOTIDE SEQUENCE [LARGE SCALE GENOMIC DNA]</scope>
    <source>
        <strain evidence="5">583</strain>
        <plasmid evidence="5">p_3</plasmid>
    </source>
</reference>
<feature type="transmembrane region" description="Helical" evidence="3">
    <location>
        <begin position="272"/>
        <end position="293"/>
    </location>
</feature>
<evidence type="ECO:0000313" key="4">
    <source>
        <dbReference type="EMBL" id="QND61875.1"/>
    </source>
</evidence>
<gene>
    <name evidence="4" type="ORF">HB778_37520</name>
</gene>
<evidence type="ECO:0000256" key="2">
    <source>
        <dbReference type="ARBA" id="ARBA00022448"/>
    </source>
</evidence>
<dbReference type="PRINTS" id="PR00164">
    <property type="entry name" value="ABC2TRNSPORT"/>
</dbReference>
<evidence type="ECO:0000313" key="5">
    <source>
        <dbReference type="Proteomes" id="UP000515465"/>
    </source>
</evidence>
<dbReference type="Proteomes" id="UP000515465">
    <property type="component" value="Plasmid p_3"/>
</dbReference>
<name>A0A7G6T543_9HYPH</name>
<keyword evidence="3" id="KW-1133">Transmembrane helix</keyword>
<dbReference type="GO" id="GO:0015920">
    <property type="term" value="P:lipopolysaccharide transport"/>
    <property type="evidence" value="ECO:0007669"/>
    <property type="project" value="TreeGrafter"/>
</dbReference>
<keyword evidence="3" id="KW-0812">Transmembrane</keyword>
<evidence type="ECO:0000256" key="3">
    <source>
        <dbReference type="SAM" id="Phobius"/>
    </source>
</evidence>
<keyword evidence="4" id="KW-0614">Plasmid</keyword>
<keyword evidence="3" id="KW-0472">Membrane</keyword>
<feature type="transmembrane region" description="Helical" evidence="3">
    <location>
        <begin position="193"/>
        <end position="215"/>
    </location>
</feature>
<keyword evidence="2" id="KW-0813">Transport</keyword>
<dbReference type="AlphaFoldDB" id="A0A7G6T543"/>
<organism evidence="4 5">
    <name type="scientific">Mesorhizobium huakuii</name>
    <dbReference type="NCBI Taxonomy" id="28104"/>
    <lineage>
        <taxon>Bacteria</taxon>
        <taxon>Pseudomonadati</taxon>
        <taxon>Pseudomonadota</taxon>
        <taxon>Alphaproteobacteria</taxon>
        <taxon>Hyphomicrobiales</taxon>
        <taxon>Phyllobacteriaceae</taxon>
        <taxon>Mesorhizobium</taxon>
    </lineage>
</organism>
<evidence type="ECO:0008006" key="6">
    <source>
        <dbReference type="Google" id="ProtNLM"/>
    </source>
</evidence>
<dbReference type="RefSeq" id="WP_183465522.1">
    <property type="nucleotide sequence ID" value="NZ_CP050298.1"/>
</dbReference>
<dbReference type="PANTHER" id="PTHR30413:SF10">
    <property type="entry name" value="CAPSULE POLYSACCHARIDE EXPORT INNER-MEMBRANE PROTEIN CTRC"/>
    <property type="match status" value="1"/>
</dbReference>
<accession>A0A7G6T543</accession>
<feature type="transmembrane region" description="Helical" evidence="3">
    <location>
        <begin position="305"/>
        <end position="333"/>
    </location>
</feature>
<dbReference type="InterPro" id="IPR000412">
    <property type="entry name" value="ABC_2_transport"/>
</dbReference>
<sequence>MESTVGGTSSRRVPYLRIILRILARNPNIKMGERREIYDKAQEQLKISMGNMRAPLDSELQDIELRILRQTIRLLEQDIRAGVDVWRAGYQPAELDALIQKNEQAKINIQARRDLMVIRAERETLRAKKDGDYAALIQTHDETLEYMDAITNFNTSLAGNANDAHKHTLRSIKIIWALFIHNFHAINGDGPFAFIWLLIQPMIMLGIISSVYLLVGTHYILNMDVPTFALLGSGTWVACRMTIFRVSGQIAHNRVMLNLPMVSPFHQGITTAILYLIVYMVSIALLFGIGRYLGVISLPDDILTAFFYFVGMWLCGVSIGFIFGVIIGVWPFFARLTGAAERSLQIVSSVFYVTEQFPEVYRNYVLWNPLSHGMQLLRGAYFHSYPCTDAKPSYFWLAVISLACSALILEGWFRRHVQPV</sequence>
<evidence type="ECO:0000256" key="1">
    <source>
        <dbReference type="ARBA" id="ARBA00007783"/>
    </source>
</evidence>
<geneLocation type="plasmid" evidence="4 5">
    <name>p_3</name>
</geneLocation>
<protein>
    <recommendedName>
        <fullName evidence="6">Sugar ABC transporter permease</fullName>
    </recommendedName>
</protein>
<dbReference type="PANTHER" id="PTHR30413">
    <property type="entry name" value="INNER MEMBRANE TRANSPORT PERMEASE"/>
    <property type="match status" value="1"/>
</dbReference>
<dbReference type="GO" id="GO:0043190">
    <property type="term" value="C:ATP-binding cassette (ABC) transporter complex"/>
    <property type="evidence" value="ECO:0007669"/>
    <property type="project" value="InterPro"/>
</dbReference>
<dbReference type="EMBL" id="CP050298">
    <property type="protein sequence ID" value="QND61875.1"/>
    <property type="molecule type" value="Genomic_DNA"/>
</dbReference>
<dbReference type="GO" id="GO:0140359">
    <property type="term" value="F:ABC-type transporter activity"/>
    <property type="evidence" value="ECO:0007669"/>
    <property type="project" value="InterPro"/>
</dbReference>
<proteinExistence type="inferred from homology"/>
<feature type="transmembrane region" description="Helical" evidence="3">
    <location>
        <begin position="394"/>
        <end position="413"/>
    </location>
</feature>